<keyword evidence="3" id="KW-1185">Reference proteome</keyword>
<dbReference type="Gene3D" id="1.25.10.10">
    <property type="entry name" value="Leucine-rich Repeat Variant"/>
    <property type="match status" value="2"/>
</dbReference>
<dbReference type="GO" id="GO:0005813">
    <property type="term" value="C:centrosome"/>
    <property type="evidence" value="ECO:0007669"/>
    <property type="project" value="InterPro"/>
</dbReference>
<dbReference type="GO" id="GO:0010457">
    <property type="term" value="P:centriole-centriole cohesion"/>
    <property type="evidence" value="ECO:0007669"/>
    <property type="project" value="TreeGrafter"/>
</dbReference>
<evidence type="ECO:0000259" key="1">
    <source>
        <dbReference type="Pfam" id="PF14726"/>
    </source>
</evidence>
<comment type="caution">
    <text evidence="2">The sequence shown here is derived from an EMBL/GenBank/DDBJ whole genome shotgun (WGS) entry which is preliminary data.</text>
</comment>
<dbReference type="RefSeq" id="XP_044568467.1">
    <property type="nucleotide sequence ID" value="XM_044711438.1"/>
</dbReference>
<gene>
    <name evidence="2" type="ORF">FDP41_007669</name>
</gene>
<dbReference type="GeneID" id="68114887"/>
<dbReference type="GO" id="GO:0007099">
    <property type="term" value="P:centriole replication"/>
    <property type="evidence" value="ECO:0007669"/>
    <property type="project" value="TreeGrafter"/>
</dbReference>
<organism evidence="2 3">
    <name type="scientific">Naegleria fowleri</name>
    <name type="common">Brain eating amoeba</name>
    <dbReference type="NCBI Taxonomy" id="5763"/>
    <lineage>
        <taxon>Eukaryota</taxon>
        <taxon>Discoba</taxon>
        <taxon>Heterolobosea</taxon>
        <taxon>Tetramitia</taxon>
        <taxon>Eutetramitia</taxon>
        <taxon>Vahlkampfiidae</taxon>
        <taxon>Naegleria</taxon>
    </lineage>
</organism>
<protein>
    <recommendedName>
        <fullName evidence="1">Rotatin N-terminal domain-containing protein</fullName>
    </recommendedName>
</protein>
<evidence type="ECO:0000313" key="3">
    <source>
        <dbReference type="Proteomes" id="UP000444721"/>
    </source>
</evidence>
<dbReference type="GO" id="GO:0032053">
    <property type="term" value="P:ciliary basal body organization"/>
    <property type="evidence" value="ECO:0007669"/>
    <property type="project" value="TreeGrafter"/>
</dbReference>
<dbReference type="GO" id="GO:0036064">
    <property type="term" value="C:ciliary basal body"/>
    <property type="evidence" value="ECO:0007669"/>
    <property type="project" value="InterPro"/>
</dbReference>
<dbReference type="InterPro" id="IPR011989">
    <property type="entry name" value="ARM-like"/>
</dbReference>
<dbReference type="EMBL" id="VFQX01000004">
    <property type="protein sequence ID" value="KAF0983754.1"/>
    <property type="molecule type" value="Genomic_DNA"/>
</dbReference>
<dbReference type="VEuPathDB" id="AmoebaDB:NF0016390"/>
<dbReference type="Proteomes" id="UP000444721">
    <property type="component" value="Unassembled WGS sequence"/>
</dbReference>
<evidence type="ECO:0000313" key="2">
    <source>
        <dbReference type="EMBL" id="KAF0983754.1"/>
    </source>
</evidence>
<reference evidence="2 3" key="1">
    <citation type="journal article" date="2019" name="Sci. Rep.">
        <title>Nanopore sequencing improves the draft genome of the human pathogenic amoeba Naegleria fowleri.</title>
        <authorList>
            <person name="Liechti N."/>
            <person name="Schurch N."/>
            <person name="Bruggmann R."/>
            <person name="Wittwer M."/>
        </authorList>
    </citation>
    <scope>NUCLEOTIDE SEQUENCE [LARGE SCALE GENOMIC DNA]</scope>
    <source>
        <strain evidence="2 3">ATCC 30894</strain>
    </source>
</reference>
<dbReference type="VEuPathDB" id="AmoebaDB:NF0016400"/>
<dbReference type="GO" id="GO:0005814">
    <property type="term" value="C:centriole"/>
    <property type="evidence" value="ECO:0007669"/>
    <property type="project" value="TreeGrafter"/>
</dbReference>
<dbReference type="SUPFAM" id="SSF48371">
    <property type="entry name" value="ARM repeat"/>
    <property type="match status" value="2"/>
</dbReference>
<dbReference type="VEuPathDB" id="AmoebaDB:NfTy_006740"/>
<proteinExistence type="predicted"/>
<dbReference type="InterPro" id="IPR029249">
    <property type="entry name" value="Rotatin_N"/>
</dbReference>
<dbReference type="PANTHER" id="PTHR31691:SF1">
    <property type="entry name" value="ROTATIN"/>
    <property type="match status" value="1"/>
</dbReference>
<feature type="domain" description="Rotatin N-terminal" evidence="1">
    <location>
        <begin position="44"/>
        <end position="140"/>
    </location>
</feature>
<dbReference type="Pfam" id="PF14726">
    <property type="entry name" value="RTTN_N"/>
    <property type="match status" value="1"/>
</dbReference>
<dbReference type="OrthoDB" id="428850at2759"/>
<dbReference type="PANTHER" id="PTHR31691">
    <property type="entry name" value="ROTATIN"/>
    <property type="match status" value="1"/>
</dbReference>
<accession>A0A6A5CB25</accession>
<sequence>MSGSSSPLQLSCEANTHQNSATTSSALSSSSGTLWQRLEHPNVDIKRRSMANILNKFKYGLMSVEMLENDENVLAVLLKWFNNNPCFYYRQVIQLLCEFAKRQTSALILIEIGAIGFFQTLRLYAPEDIHAEVDFIVEKLKAFRKQIENQEDATNVTKQTNHEEVIQDYLPIQSPQNKQSSQDLDQSEDQIIRKKFKQVRKIDLMESDKQYLFEINIRLQQRRTEIVQEALHDLKKSPLTEFPIECLVQNSDIVRSLTLILQNDHPMYIENDVMSCLCNIFEKLSMKIHDFDLQESDYVLIDFNSLIFILKYVYSKLRSACRRKLSLVGKSIDVLKHVVECFCEPISELDKLIIVESSSNIIDDIISWINETKDEVDKFKILDLFSLLLSKCDSSLLCNILPVVLPALEEHVFDPVLHLSFSNIHSKACAQLERIDSATFKECLSAFKFIESLNCYDEIIHETELKPLSSAVEHLERVTKAIPALMLHQEKNGLERLLQELFVSAEFLDDISTCQALLKTLLSHQSEAVRAYTIQFISEDPHFFFEKLASDELIYLICLHYFRNNNSTTNFTTLIQTIQHSPKSIKLFSSFVPLLQCLLKYCEIVGKTDDIDEFLLTLQLFERVMTKNELIAYNIRFLFHKYKWVREAATINLKTLLIHESTNRSDLFDFGESDPLMSIYLDDIGHIFEINSATTPLLSNEELQSLLLLFNETKDFEIFKSVTSQLFTIAKLSNNVKEIFNTDFLQLILRRLSEYACTELLALLFVVVTNVSCFVLCSSPIIVHLSSLMFHKDMLMRKLAFKILGAVVFSKELFIREVKDMTITLKHYGNPRFSLPNLVLSNFYDINNSSAFEIGCVGYDTISGRALHFAKIVKLFVDKQLERDVKNNSQLLILKEIHPDFYIDMALTKLSQSRSHSEFLTNLHILQDYLLLDDSCMKKFEESDWRRVFLKFLHKAPTSQADDLVLENVIEFFSEIFKHHVPDKDTITELAYCYCKNFCEIFYIESSQSQIDRKGIRCTLLKFLCSCLEFLCSFSCRDELKLVLNDEYLLISLKRYIEQKKSYDLRILALRCVCIAALSGEPFSTENMELLKSLFTNLFQLVHEEQQTVENGIYQKSHFLQMALYTLCSLSSVFKQCKISTFDLANLEHMEEMIFSKQPLLRISGFKIISNGIINQQKLDVLCKHNPQLIDLIISRISSNDNESAKEGALWTLCKVLSVSSAPFDSFIEKIPFTELFKLPTHQFLESSTSLLYLILKKDPSSQSKILMEKAALSFLLNSLKAVSNIEPTKYTIQSLQNLLLVLIQIMENNKDLSTYLIKETVILECMLQLVHSLHHNLDVNFQVVTELCLVIMNNLVSNIKGDSDYVRSREGLLQALLSCLSENNSRSLHLTACKFLTTLLGRKCFPIKASSENEKCNDILSRLIALYASMEEAFFMDEIVDDLNVVGKALAWLLSIYGKNCQASTQRELTLTLFSFNKRVCSSLSIESIRRNNKDVGSSERLKEQLFLNLTILQQLLLGTEAKKVCTTECNIIQEFKLMWFSNYADIDLKTSICLALNNLFCGNDRAKIEVSTDLNKHQASAWIVDLVSQATSLKTKLSSTMTFFNLLTILISSAEVRYSMTKYLVFEGMIKSMKENFIRKKDDNRLEYCLCMFSHLSFFEDCHELLLNKDTFDHMVDQLVKSPNENVKEYIMLIMRNLLFCKSISTLMVRVEELIITALRLCNQFKKNVKLQSYCTSFIFTYLSLNLDAKRVLRKNIIIELMRETHSNICAENQECFNKIQKLVEL</sequence>
<dbReference type="VEuPathDB" id="AmoebaDB:FDP41_007669"/>
<dbReference type="InterPro" id="IPR016024">
    <property type="entry name" value="ARM-type_fold"/>
</dbReference>
<dbReference type="InterPro" id="IPR030791">
    <property type="entry name" value="Rotatin"/>
</dbReference>
<name>A0A6A5CB25_NAEFO</name>